<gene>
    <name evidence="2" type="ORF">AALO_G00179310</name>
</gene>
<comment type="caution">
    <text evidence="2">The sequence shown here is derived from an EMBL/GenBank/DDBJ whole genome shotgun (WGS) entry which is preliminary data.</text>
</comment>
<name>A0AAV6GD15_9TELE</name>
<evidence type="ECO:0000313" key="2">
    <source>
        <dbReference type="EMBL" id="KAG5271401.1"/>
    </source>
</evidence>
<dbReference type="PANTHER" id="PTHR47331">
    <property type="entry name" value="PHD-TYPE DOMAIN-CONTAINING PROTEIN"/>
    <property type="match status" value="1"/>
</dbReference>
<feature type="region of interest" description="Disordered" evidence="1">
    <location>
        <begin position="1"/>
        <end position="33"/>
    </location>
</feature>
<proteinExistence type="predicted"/>
<feature type="compositionally biased region" description="Basic and acidic residues" evidence="1">
    <location>
        <begin position="22"/>
        <end position="33"/>
    </location>
</feature>
<reference evidence="2" key="1">
    <citation type="submission" date="2020-10" db="EMBL/GenBank/DDBJ databases">
        <title>Chromosome-scale genome assembly of the Allis shad, Alosa alosa.</title>
        <authorList>
            <person name="Margot Z."/>
            <person name="Christophe K."/>
            <person name="Cabau C."/>
            <person name="Louis A."/>
            <person name="Berthelot C."/>
            <person name="Parey E."/>
            <person name="Roest Crollius H."/>
            <person name="Montfort J."/>
            <person name="Robinson-Rechavi M."/>
            <person name="Bucao C."/>
            <person name="Bouchez O."/>
            <person name="Gislard M."/>
            <person name="Lluch J."/>
            <person name="Milhes M."/>
            <person name="Lampietro C."/>
            <person name="Lopez Roques C."/>
            <person name="Donnadieu C."/>
            <person name="Braasch I."/>
            <person name="Desvignes T."/>
            <person name="Postlethwait J."/>
            <person name="Bobe J."/>
            <person name="Guiguen Y."/>
        </authorList>
    </citation>
    <scope>NUCLEOTIDE SEQUENCE</scope>
    <source>
        <strain evidence="2">M-15738</strain>
        <tissue evidence="2">Blood</tissue>
    </source>
</reference>
<feature type="compositionally biased region" description="Basic residues" evidence="1">
    <location>
        <begin position="59"/>
        <end position="69"/>
    </location>
</feature>
<feature type="region of interest" description="Disordered" evidence="1">
    <location>
        <begin position="57"/>
        <end position="99"/>
    </location>
</feature>
<accession>A0AAV6GD15</accession>
<evidence type="ECO:0000313" key="3">
    <source>
        <dbReference type="Proteomes" id="UP000823561"/>
    </source>
</evidence>
<protein>
    <submittedName>
        <fullName evidence="2">Uncharacterized protein</fullName>
    </submittedName>
</protein>
<keyword evidence="3" id="KW-1185">Reference proteome</keyword>
<dbReference type="AlphaFoldDB" id="A0AAV6GD15"/>
<sequence>MSMLKLDMEEGTTCYPRKNRGKPGEQKMADLPRERLVMDLPPFSNIGLDYFGPLEVRRGRSTVKRKGTKRSTQNIRPKKDPPSSDEGGSSLELQPPPLLLTMVGSGNASSEWTNPLLPLNVFKVLTFTTGGASSI</sequence>
<organism evidence="2 3">
    <name type="scientific">Alosa alosa</name>
    <name type="common">allis shad</name>
    <dbReference type="NCBI Taxonomy" id="278164"/>
    <lineage>
        <taxon>Eukaryota</taxon>
        <taxon>Metazoa</taxon>
        <taxon>Chordata</taxon>
        <taxon>Craniata</taxon>
        <taxon>Vertebrata</taxon>
        <taxon>Euteleostomi</taxon>
        <taxon>Actinopterygii</taxon>
        <taxon>Neopterygii</taxon>
        <taxon>Teleostei</taxon>
        <taxon>Clupei</taxon>
        <taxon>Clupeiformes</taxon>
        <taxon>Clupeoidei</taxon>
        <taxon>Clupeidae</taxon>
        <taxon>Alosa</taxon>
    </lineage>
</organism>
<dbReference type="EMBL" id="JADWDJ010000013">
    <property type="protein sequence ID" value="KAG5271401.1"/>
    <property type="molecule type" value="Genomic_DNA"/>
</dbReference>
<dbReference type="Proteomes" id="UP000823561">
    <property type="component" value="Chromosome 13"/>
</dbReference>
<dbReference type="PANTHER" id="PTHR47331:SF1">
    <property type="entry name" value="GAG-LIKE PROTEIN"/>
    <property type="match status" value="1"/>
</dbReference>
<evidence type="ECO:0000256" key="1">
    <source>
        <dbReference type="SAM" id="MobiDB-lite"/>
    </source>
</evidence>